<dbReference type="SUPFAM" id="SSF56112">
    <property type="entry name" value="Protein kinase-like (PK-like)"/>
    <property type="match status" value="1"/>
</dbReference>
<dbReference type="EMBL" id="JAFIQS010000006">
    <property type="protein sequence ID" value="KAG5168084.1"/>
    <property type="molecule type" value="Genomic_DNA"/>
</dbReference>
<comment type="caution">
    <text evidence="2">The sequence shown here is derived from an EMBL/GenBank/DDBJ whole genome shotgun (WGS) entry which is preliminary data.</text>
</comment>
<reference evidence="2" key="1">
    <citation type="submission" date="2021-02" db="EMBL/GenBank/DDBJ databases">
        <title>Psilocybe cubensis genome.</title>
        <authorList>
            <person name="Mckernan K.J."/>
            <person name="Crawford S."/>
            <person name="Trippe A."/>
            <person name="Kane L.T."/>
            <person name="Mclaughlin S."/>
        </authorList>
    </citation>
    <scope>NUCLEOTIDE SEQUENCE [LARGE SCALE GENOMIC DNA]</scope>
    <source>
        <strain evidence="2">MGC-MH-2018</strain>
    </source>
</reference>
<accession>A0A8H7XYM5</accession>
<dbReference type="AlphaFoldDB" id="A0A8H7XYM5"/>
<gene>
    <name evidence="2" type="ORF">JR316_006677</name>
</gene>
<evidence type="ECO:0000256" key="1">
    <source>
        <dbReference type="SAM" id="MobiDB-lite"/>
    </source>
</evidence>
<evidence type="ECO:0008006" key="3">
    <source>
        <dbReference type="Google" id="ProtNLM"/>
    </source>
</evidence>
<dbReference type="InterPro" id="IPR011009">
    <property type="entry name" value="Kinase-like_dom_sf"/>
</dbReference>
<sequence>MGKLLTPAELEWVRLQPLLLERGYKLRRRYQPSWKPSWTKPWNFYKYETECEDWFQLKTRNVIDAVRIKDGAKVAIKKTIFEYDNIPLLQHLNSDERRADPRNNAVPLLEVIPVPQPDDDSDSDHIMLLVMPRLAPLVSGHIPFRHVREVTYALDQIFQMYRDACMLNFMMDPTDVIPGGFHHSRQYLKPNGKTRIRVRDRCKVPSLKYYIIDFETAEYFMPNSLCIGHYGQEKEAPELSTTVPFDPFKLDIYQLGKLVHKLMQEFDGLELLCPLRDAMTHKEPKLRTDISQALRMLHNIVSSLEETDLSRVIQKRDISEELLNECKAELARKLAAPQLGWVHPRRKLPQQMMAPQRESVPPKQEPISRDHPSSGRRFSYICKRSFAKFTKSENAFIFSL</sequence>
<evidence type="ECO:0000313" key="2">
    <source>
        <dbReference type="EMBL" id="KAG5168084.1"/>
    </source>
</evidence>
<organism evidence="2">
    <name type="scientific">Psilocybe cubensis</name>
    <name type="common">Psychedelic mushroom</name>
    <name type="synonym">Stropharia cubensis</name>
    <dbReference type="NCBI Taxonomy" id="181762"/>
    <lineage>
        <taxon>Eukaryota</taxon>
        <taxon>Fungi</taxon>
        <taxon>Dikarya</taxon>
        <taxon>Basidiomycota</taxon>
        <taxon>Agaricomycotina</taxon>
        <taxon>Agaricomycetes</taxon>
        <taxon>Agaricomycetidae</taxon>
        <taxon>Agaricales</taxon>
        <taxon>Agaricineae</taxon>
        <taxon>Strophariaceae</taxon>
        <taxon>Psilocybe</taxon>
    </lineage>
</organism>
<protein>
    <recommendedName>
        <fullName evidence="3">Protein kinase domain-containing protein</fullName>
    </recommendedName>
</protein>
<proteinExistence type="predicted"/>
<feature type="region of interest" description="Disordered" evidence="1">
    <location>
        <begin position="348"/>
        <end position="375"/>
    </location>
</feature>
<name>A0A8H7XYM5_PSICU</name>